<dbReference type="PANTHER" id="PTHR47271">
    <property type="entry name" value="ARGININE DEIMINASE"/>
    <property type="match status" value="1"/>
</dbReference>
<dbReference type="GO" id="GO:0016740">
    <property type="term" value="F:transferase activity"/>
    <property type="evidence" value="ECO:0007669"/>
    <property type="project" value="UniProtKB-KW"/>
</dbReference>
<dbReference type="AlphaFoldDB" id="A0A498R503"/>
<dbReference type="GO" id="GO:0016990">
    <property type="term" value="F:arginine deiminase activity"/>
    <property type="evidence" value="ECO:0007669"/>
    <property type="project" value="TreeGrafter"/>
</dbReference>
<dbReference type="GO" id="GO:0019546">
    <property type="term" value="P:L-arginine deiminase pathway"/>
    <property type="evidence" value="ECO:0007669"/>
    <property type="project" value="TreeGrafter"/>
</dbReference>
<evidence type="ECO:0000313" key="1">
    <source>
        <dbReference type="EMBL" id="VBB05890.1"/>
    </source>
</evidence>
<sequence length="309" mass="34683">MNTLPYGTEHFGRLKTVMLHRPTHSIQEINSVTMGYYLFDAIPNPDHYLEEHDNYRKLLQAQKVLTLELSDNVHNNRSLMNTLASLPYLHDSSVISNRGAIISQMGGGRHGEEVVVREALTNLGVPVAYEFSPIDHFEGCLILPGNILLIACTERHRRASIEKFLPVAVSLFTEVIYVECPKARRFMHADMVYGQVSDSMALAFLPAFLDVYSITSKETRAIDFIKHMSKKNIEIINLSDQEQKTWGCSFVPLEPNLLIHYDIALSAQTRKVLHSKGVEIIEVHPNALLAGGGSLRCLTLQLFREGNAG</sequence>
<dbReference type="Gene3D" id="3.75.10.10">
    <property type="entry name" value="L-arginine/glycine Amidinotransferase, Chain A"/>
    <property type="match status" value="1"/>
</dbReference>
<proteinExistence type="predicted"/>
<keyword evidence="1" id="KW-0808">Transferase</keyword>
<dbReference type="RefSeq" id="WP_122626859.1">
    <property type="nucleotide sequence ID" value="NZ_UPPP01000060.1"/>
</dbReference>
<organism evidence="1 2">
    <name type="scientific">Lucifera butyrica</name>
    <dbReference type="NCBI Taxonomy" id="1351585"/>
    <lineage>
        <taxon>Bacteria</taxon>
        <taxon>Bacillati</taxon>
        <taxon>Bacillota</taxon>
        <taxon>Negativicutes</taxon>
        <taxon>Veillonellales</taxon>
        <taxon>Veillonellaceae</taxon>
        <taxon>Lucifera</taxon>
    </lineage>
</organism>
<accession>A0A498R503</accession>
<dbReference type="EMBL" id="UPPP01000060">
    <property type="protein sequence ID" value="VBB05890.1"/>
    <property type="molecule type" value="Genomic_DNA"/>
</dbReference>
<name>A0A498R503_9FIRM</name>
<dbReference type="Pfam" id="PF02274">
    <property type="entry name" value="ADI"/>
    <property type="match status" value="1"/>
</dbReference>
<dbReference type="Proteomes" id="UP000277811">
    <property type="component" value="Unassembled WGS sequence"/>
</dbReference>
<gene>
    <name evidence="1" type="ORF">LUCI_1101</name>
</gene>
<evidence type="ECO:0000313" key="2">
    <source>
        <dbReference type="Proteomes" id="UP000277811"/>
    </source>
</evidence>
<dbReference type="PANTHER" id="PTHR47271:SF2">
    <property type="entry name" value="ARGININE DEIMINASE"/>
    <property type="match status" value="1"/>
</dbReference>
<dbReference type="OrthoDB" id="9807502at2"/>
<keyword evidence="2" id="KW-1185">Reference proteome</keyword>
<reference evidence="1 2" key="1">
    <citation type="submission" date="2018-06" db="EMBL/GenBank/DDBJ databases">
        <authorList>
            <person name="Strepis N."/>
        </authorList>
    </citation>
    <scope>NUCLEOTIDE SEQUENCE [LARGE SCALE GENOMIC DNA]</scope>
    <source>
        <strain evidence="1">LUCI</strain>
    </source>
</reference>
<protein>
    <submittedName>
        <fullName evidence="1">Amidinotransferase</fullName>
    </submittedName>
</protein>
<dbReference type="SUPFAM" id="SSF55909">
    <property type="entry name" value="Pentein"/>
    <property type="match status" value="1"/>
</dbReference>